<organism evidence="3 4">
    <name type="scientific">Cymbomonas tetramitiformis</name>
    <dbReference type="NCBI Taxonomy" id="36881"/>
    <lineage>
        <taxon>Eukaryota</taxon>
        <taxon>Viridiplantae</taxon>
        <taxon>Chlorophyta</taxon>
        <taxon>Pyramimonadophyceae</taxon>
        <taxon>Pyramimonadales</taxon>
        <taxon>Pyramimonadaceae</taxon>
        <taxon>Cymbomonas</taxon>
    </lineage>
</organism>
<protein>
    <recommendedName>
        <fullName evidence="2">HAT C-terminal dimerisation domain-containing protein</fullName>
    </recommendedName>
</protein>
<evidence type="ECO:0000313" key="3">
    <source>
        <dbReference type="EMBL" id="KAK3247094.1"/>
    </source>
</evidence>
<feature type="domain" description="HAT C-terminal dimerisation" evidence="2">
    <location>
        <begin position="700"/>
        <end position="742"/>
    </location>
</feature>
<dbReference type="SUPFAM" id="SSF53098">
    <property type="entry name" value="Ribonuclease H-like"/>
    <property type="match status" value="1"/>
</dbReference>
<feature type="region of interest" description="Disordered" evidence="1">
    <location>
        <begin position="101"/>
        <end position="120"/>
    </location>
</feature>
<comment type="caution">
    <text evidence="3">The sequence shown here is derived from an EMBL/GenBank/DDBJ whole genome shotgun (WGS) entry which is preliminary data.</text>
</comment>
<name>A0AAE0C3C2_9CHLO</name>
<keyword evidence="4" id="KW-1185">Reference proteome</keyword>
<feature type="compositionally biased region" description="Basic and acidic residues" evidence="1">
    <location>
        <begin position="45"/>
        <end position="60"/>
    </location>
</feature>
<dbReference type="InterPro" id="IPR012337">
    <property type="entry name" value="RNaseH-like_sf"/>
</dbReference>
<evidence type="ECO:0000256" key="1">
    <source>
        <dbReference type="SAM" id="MobiDB-lite"/>
    </source>
</evidence>
<dbReference type="Proteomes" id="UP001190700">
    <property type="component" value="Unassembled WGS sequence"/>
</dbReference>
<dbReference type="Pfam" id="PF05699">
    <property type="entry name" value="Dimer_Tnp_hAT"/>
    <property type="match status" value="1"/>
</dbReference>
<dbReference type="EMBL" id="LGRX02029218">
    <property type="protein sequence ID" value="KAK3247094.1"/>
    <property type="molecule type" value="Genomic_DNA"/>
</dbReference>
<sequence>MLVDYSSDSESLSDCEPAGKDVQETVTLRPVHLSLSPTNTAPTPTEERQPSRLEGAYERTRARPLVNAFDQFKRKRGTADPEEQPALAAHERERVLPKKPPAGVRRASAGNRVTKEPNVQPSQRIKEFPNESLRVAAGKLFCSACKETLSLLKQSVKVHITSSKHILAKAKYAKQRQDDDHIKDVLTEYFKEHTDESQACLDPEVHLYRYRVTEGLLYAGVPIEKSDDLRPLLERAEIKLTGSQHLKTYIPKIEAMEFETLSTELKEQFVFLQFDGTRRLGEALNTVARYCDPEFNVEMRLVQFVTLAASPDNVALSMTISNLVTRQLGLPFDALTGFGRDSVKVNGTALARLVVVFPSAVGLLCICHTLNNTGERVGFPEKRDFMTSWLILVQNNNNAKQLWKALTQTTMVGFSNIRWWSRQEVENEISLNYHSVPTFLDQLDAQGVGDATTRKMRQIHEADPLLLEVSFAAGYDGTLGLLKTTYELEGDRLEILLVFRRVEKLRAYGRQLQSDNENRGLLPNVDAVIRRSLQPKVGMVIKKAFHGHGVFMGRISLIDKSIPAEWEYHITYEDGDRETMLLAEVAPLLEVAGDKLRQYAVEELRGAYEYLEKRLTGNCDSSYDCSKAYLVCELAQLFDPCFLASNAVDSKWVQRLAAINPIARAEGGTLLGKLEGELPAYMAAAVGFTCDYSCVTTFTEAVLGWWKRNASELPSWSLAARIVFSFSPNSCGCERVFSLLKTMFGEGQDNCLADYLQSAQ</sequence>
<dbReference type="InterPro" id="IPR008906">
    <property type="entry name" value="HATC_C_dom"/>
</dbReference>
<feature type="compositionally biased region" description="Polar residues" evidence="1">
    <location>
        <begin position="1"/>
        <end position="12"/>
    </location>
</feature>
<proteinExistence type="predicted"/>
<reference evidence="3 4" key="1">
    <citation type="journal article" date="2015" name="Genome Biol. Evol.">
        <title>Comparative Genomics of a Bacterivorous Green Alga Reveals Evolutionary Causalities and Consequences of Phago-Mixotrophic Mode of Nutrition.</title>
        <authorList>
            <person name="Burns J.A."/>
            <person name="Paasch A."/>
            <person name="Narechania A."/>
            <person name="Kim E."/>
        </authorList>
    </citation>
    <scope>NUCLEOTIDE SEQUENCE [LARGE SCALE GENOMIC DNA]</scope>
    <source>
        <strain evidence="3 4">PLY_AMNH</strain>
    </source>
</reference>
<evidence type="ECO:0000259" key="2">
    <source>
        <dbReference type="Pfam" id="PF05699"/>
    </source>
</evidence>
<dbReference type="GO" id="GO:0046983">
    <property type="term" value="F:protein dimerization activity"/>
    <property type="evidence" value="ECO:0007669"/>
    <property type="project" value="InterPro"/>
</dbReference>
<accession>A0AAE0C3C2</accession>
<dbReference type="AlphaFoldDB" id="A0AAE0C3C2"/>
<feature type="region of interest" description="Disordered" evidence="1">
    <location>
        <begin position="1"/>
        <end position="60"/>
    </location>
</feature>
<evidence type="ECO:0000313" key="4">
    <source>
        <dbReference type="Proteomes" id="UP001190700"/>
    </source>
</evidence>
<gene>
    <name evidence="3" type="ORF">CYMTET_43399</name>
</gene>